<name>A0A9P0EGS2_NEZVI</name>
<feature type="compositionally biased region" description="Acidic residues" evidence="9">
    <location>
        <begin position="234"/>
        <end position="250"/>
    </location>
</feature>
<dbReference type="InterPro" id="IPR036910">
    <property type="entry name" value="HMG_box_dom_sf"/>
</dbReference>
<dbReference type="PROSITE" id="PS50118">
    <property type="entry name" value="HMG_BOX_2"/>
    <property type="match status" value="2"/>
</dbReference>
<dbReference type="FunFam" id="1.10.30.10:FF:000016">
    <property type="entry name" value="FACT complex subunit SSRP1"/>
    <property type="match status" value="1"/>
</dbReference>
<organism evidence="11 12">
    <name type="scientific">Nezara viridula</name>
    <name type="common">Southern green stink bug</name>
    <name type="synonym">Cimex viridulus</name>
    <dbReference type="NCBI Taxonomy" id="85310"/>
    <lineage>
        <taxon>Eukaryota</taxon>
        <taxon>Metazoa</taxon>
        <taxon>Ecdysozoa</taxon>
        <taxon>Arthropoda</taxon>
        <taxon>Hexapoda</taxon>
        <taxon>Insecta</taxon>
        <taxon>Pterygota</taxon>
        <taxon>Neoptera</taxon>
        <taxon>Paraneoptera</taxon>
        <taxon>Hemiptera</taxon>
        <taxon>Heteroptera</taxon>
        <taxon>Panheteroptera</taxon>
        <taxon>Pentatomomorpha</taxon>
        <taxon>Pentatomoidea</taxon>
        <taxon>Pentatomidae</taxon>
        <taxon>Pentatominae</taxon>
        <taxon>Nezara</taxon>
    </lineage>
</organism>
<dbReference type="OrthoDB" id="1919336at2759"/>
<feature type="compositionally biased region" description="Pro residues" evidence="9">
    <location>
        <begin position="27"/>
        <end position="40"/>
    </location>
</feature>
<dbReference type="GO" id="GO:0005694">
    <property type="term" value="C:chromosome"/>
    <property type="evidence" value="ECO:0007669"/>
    <property type="project" value="UniProtKB-SubCell"/>
</dbReference>
<feature type="region of interest" description="Disordered" evidence="9">
    <location>
        <begin position="119"/>
        <end position="149"/>
    </location>
</feature>
<evidence type="ECO:0000256" key="2">
    <source>
        <dbReference type="ARBA" id="ARBA00004286"/>
    </source>
</evidence>
<dbReference type="Pfam" id="PF00505">
    <property type="entry name" value="HMG_box"/>
    <property type="match status" value="1"/>
</dbReference>
<dbReference type="InterPro" id="IPR050342">
    <property type="entry name" value="HMGB"/>
</dbReference>
<dbReference type="PANTHER" id="PTHR48112">
    <property type="entry name" value="HIGH MOBILITY GROUP PROTEIN DSP1"/>
    <property type="match status" value="1"/>
</dbReference>
<evidence type="ECO:0000256" key="9">
    <source>
        <dbReference type="SAM" id="MobiDB-lite"/>
    </source>
</evidence>
<sequence>MAEERWEGWQAAQHHMFGGPSQTPHWWYPPPQVQQPPPQSFMPAPRTMPKVQKSGKPRGKISAYAFFVQICREEHKKQHPDENVIFTEFSKKCSERWRTMSEKERKRFHELADQDKKRYETEMEGYTPSENEKGRRGKKRKQIKDPNAPKRPLTAFFLFINDERSKVKQANPEYTVGEVSKELGRRWAAADPSIKGKYEEMADKDKARYEREMTEYKKKGKFTNLALNPTKKEEDDEDEEDEEEENDSVE</sequence>
<keyword evidence="12" id="KW-1185">Reference proteome</keyword>
<proteinExistence type="inferred from homology"/>
<feature type="domain" description="HMG box" evidence="10">
    <location>
        <begin position="149"/>
        <end position="217"/>
    </location>
</feature>
<dbReference type="EMBL" id="OV725078">
    <property type="protein sequence ID" value="CAH1393666.1"/>
    <property type="molecule type" value="Genomic_DNA"/>
</dbReference>
<evidence type="ECO:0000256" key="7">
    <source>
        <dbReference type="ARBA" id="ARBA00023242"/>
    </source>
</evidence>
<evidence type="ECO:0000313" key="11">
    <source>
        <dbReference type="EMBL" id="CAH1393666.1"/>
    </source>
</evidence>
<feature type="region of interest" description="Disordered" evidence="9">
    <location>
        <begin position="1"/>
        <end position="57"/>
    </location>
</feature>
<protein>
    <recommendedName>
        <fullName evidence="10">HMG box domain-containing protein</fullName>
    </recommendedName>
</protein>
<keyword evidence="6 8" id="KW-0238">DNA-binding</keyword>
<dbReference type="GO" id="GO:0003677">
    <property type="term" value="F:DNA binding"/>
    <property type="evidence" value="ECO:0007669"/>
    <property type="project" value="UniProtKB-UniRule"/>
</dbReference>
<dbReference type="Pfam" id="PF09011">
    <property type="entry name" value="HMG_box_2"/>
    <property type="match status" value="1"/>
</dbReference>
<dbReference type="PANTHER" id="PTHR48112:SF32">
    <property type="entry name" value="HIGH MOBILITY GROUP PROTEIN B3"/>
    <property type="match status" value="1"/>
</dbReference>
<evidence type="ECO:0000256" key="1">
    <source>
        <dbReference type="ARBA" id="ARBA00004123"/>
    </source>
</evidence>
<accession>A0A9P0EGS2</accession>
<dbReference type="FunFam" id="1.10.30.10:FF:000013">
    <property type="entry name" value="High mobility group protein B3"/>
    <property type="match status" value="1"/>
</dbReference>
<feature type="domain" description="HMG box" evidence="10">
    <location>
        <begin position="57"/>
        <end position="127"/>
    </location>
</feature>
<reference evidence="11" key="1">
    <citation type="submission" date="2022-01" db="EMBL/GenBank/DDBJ databases">
        <authorList>
            <person name="King R."/>
        </authorList>
    </citation>
    <scope>NUCLEOTIDE SEQUENCE</scope>
</reference>
<evidence type="ECO:0000256" key="8">
    <source>
        <dbReference type="PROSITE-ProRule" id="PRU00267"/>
    </source>
</evidence>
<feature type="region of interest" description="Disordered" evidence="9">
    <location>
        <begin position="219"/>
        <end position="250"/>
    </location>
</feature>
<dbReference type="Proteomes" id="UP001152798">
    <property type="component" value="Chromosome 2"/>
</dbReference>
<evidence type="ECO:0000256" key="3">
    <source>
        <dbReference type="ARBA" id="ARBA00008774"/>
    </source>
</evidence>
<dbReference type="SMART" id="SM00398">
    <property type="entry name" value="HMG"/>
    <property type="match status" value="2"/>
</dbReference>
<dbReference type="PRINTS" id="PR00886">
    <property type="entry name" value="HIGHMOBLTY12"/>
</dbReference>
<keyword evidence="4" id="KW-0158">Chromosome</keyword>
<gene>
    <name evidence="11" type="ORF">NEZAVI_LOCUS4294</name>
</gene>
<comment type="subcellular location">
    <subcellularLocation>
        <location evidence="2">Chromosome</location>
    </subcellularLocation>
    <subcellularLocation>
        <location evidence="1">Nucleus</location>
    </subcellularLocation>
</comment>
<dbReference type="AlphaFoldDB" id="A0A9P0EGS2"/>
<keyword evidence="7 8" id="KW-0539">Nucleus</keyword>
<dbReference type="CDD" id="cd21978">
    <property type="entry name" value="HMG-box_HMGB_rpt1"/>
    <property type="match status" value="1"/>
</dbReference>
<dbReference type="GO" id="GO:0005634">
    <property type="term" value="C:nucleus"/>
    <property type="evidence" value="ECO:0007669"/>
    <property type="project" value="UniProtKB-SubCell"/>
</dbReference>
<dbReference type="InterPro" id="IPR009071">
    <property type="entry name" value="HMG_box_dom"/>
</dbReference>
<keyword evidence="5" id="KW-0677">Repeat</keyword>
<evidence type="ECO:0000256" key="6">
    <source>
        <dbReference type="ARBA" id="ARBA00023125"/>
    </source>
</evidence>
<dbReference type="Gene3D" id="1.10.30.10">
    <property type="entry name" value="High mobility group box domain"/>
    <property type="match status" value="2"/>
</dbReference>
<dbReference type="SUPFAM" id="SSF47095">
    <property type="entry name" value="HMG-box"/>
    <property type="match status" value="2"/>
</dbReference>
<feature type="DNA-binding region" description="HMG box" evidence="8">
    <location>
        <begin position="57"/>
        <end position="127"/>
    </location>
</feature>
<evidence type="ECO:0000259" key="10">
    <source>
        <dbReference type="PROSITE" id="PS50118"/>
    </source>
</evidence>
<feature type="DNA-binding region" description="HMG box" evidence="8">
    <location>
        <begin position="149"/>
        <end position="217"/>
    </location>
</feature>
<evidence type="ECO:0000256" key="4">
    <source>
        <dbReference type="ARBA" id="ARBA00022454"/>
    </source>
</evidence>
<evidence type="ECO:0000256" key="5">
    <source>
        <dbReference type="ARBA" id="ARBA00022737"/>
    </source>
</evidence>
<evidence type="ECO:0000313" key="12">
    <source>
        <dbReference type="Proteomes" id="UP001152798"/>
    </source>
</evidence>
<comment type="similarity">
    <text evidence="3">Belongs to the HMGB family.</text>
</comment>